<protein>
    <submittedName>
        <fullName evidence="3">Uncharacterized protein</fullName>
    </submittedName>
</protein>
<feature type="compositionally biased region" description="Basic and acidic residues" evidence="1">
    <location>
        <begin position="101"/>
        <end position="110"/>
    </location>
</feature>
<dbReference type="Proteomes" id="UP000813463">
    <property type="component" value="Chromosome 5"/>
</dbReference>
<feature type="compositionally biased region" description="Acidic residues" evidence="1">
    <location>
        <begin position="111"/>
        <end position="121"/>
    </location>
</feature>
<reference evidence="3" key="2">
    <citation type="submission" date="2025-08" db="UniProtKB">
        <authorList>
            <consortium name="RefSeq"/>
        </authorList>
    </citation>
    <scope>IDENTIFICATION</scope>
    <source>
        <tissue evidence="3">Leaf</tissue>
    </source>
</reference>
<gene>
    <name evidence="3" type="primary">LOC130461477</name>
</gene>
<keyword evidence="2" id="KW-1185">Reference proteome</keyword>
<evidence type="ECO:0000256" key="1">
    <source>
        <dbReference type="SAM" id="MobiDB-lite"/>
    </source>
</evidence>
<accession>A0ABM3QQD0</accession>
<evidence type="ECO:0000313" key="2">
    <source>
        <dbReference type="Proteomes" id="UP000813463"/>
    </source>
</evidence>
<evidence type="ECO:0000313" key="3">
    <source>
        <dbReference type="RefSeq" id="XP_056685568.1"/>
    </source>
</evidence>
<dbReference type="GeneID" id="130461477"/>
<reference evidence="2" key="1">
    <citation type="journal article" date="2021" name="Nat. Commun.">
        <title>Genomic analyses provide insights into spinach domestication and the genetic basis of agronomic traits.</title>
        <authorList>
            <person name="Cai X."/>
            <person name="Sun X."/>
            <person name="Xu C."/>
            <person name="Sun H."/>
            <person name="Wang X."/>
            <person name="Ge C."/>
            <person name="Zhang Z."/>
            <person name="Wang Q."/>
            <person name="Fei Z."/>
            <person name="Jiao C."/>
            <person name="Wang Q."/>
        </authorList>
    </citation>
    <scope>NUCLEOTIDE SEQUENCE [LARGE SCALE GENOMIC DNA]</scope>
    <source>
        <strain evidence="2">cv. Varoflay</strain>
    </source>
</reference>
<feature type="region of interest" description="Disordered" evidence="1">
    <location>
        <begin position="101"/>
        <end position="124"/>
    </location>
</feature>
<proteinExistence type="predicted"/>
<sequence length="382" mass="43645">MSDIEENRVGSNYHPIVLSDDDSSPIVLSDGDSNLIMSDDEKVMNYEHDSRIRSLEHICREVMKTSAYGSDDEAIREYDRAVGQTKMDIYKAFLRVESDSEPEIEFKFEPEPEPEPEPELEENNHQLQVKTLCDSGATYSFVSSSVVKSLNLVDFEQTKTPPPSFNLTHNTSNSSPLPCQPPHHAHCRTTTCTDDHRRPSCHRRHVAAQPASLRRRVPGPHRPIHLRSQPPRLAAPPCPPASTPLSLLNWRRILFRRLLKVLKWPISLFTQGTYIPVCLECVLIVETMLNLVVELGYVDIIVELGDVDIMDELGYIECACLILLDKLIELILHYKNCNMLVWMFDTNMLVGDTRLFYMIGLDQLVVVPFLSFHYFIRAEDLV</sequence>
<dbReference type="RefSeq" id="XP_056685568.1">
    <property type="nucleotide sequence ID" value="XM_056829590.1"/>
</dbReference>
<name>A0ABM3QQD0_SPIOL</name>
<organism evidence="2 3">
    <name type="scientific">Spinacia oleracea</name>
    <name type="common">Spinach</name>
    <dbReference type="NCBI Taxonomy" id="3562"/>
    <lineage>
        <taxon>Eukaryota</taxon>
        <taxon>Viridiplantae</taxon>
        <taxon>Streptophyta</taxon>
        <taxon>Embryophyta</taxon>
        <taxon>Tracheophyta</taxon>
        <taxon>Spermatophyta</taxon>
        <taxon>Magnoliopsida</taxon>
        <taxon>eudicotyledons</taxon>
        <taxon>Gunneridae</taxon>
        <taxon>Pentapetalae</taxon>
        <taxon>Caryophyllales</taxon>
        <taxon>Chenopodiaceae</taxon>
        <taxon>Chenopodioideae</taxon>
        <taxon>Anserineae</taxon>
        <taxon>Spinacia</taxon>
    </lineage>
</organism>